<dbReference type="GeneID" id="99765138"/>
<dbReference type="PANTHER" id="PTHR34472:SF1">
    <property type="entry name" value="SULFUR CARRIER PROTEIN THIS"/>
    <property type="match status" value="1"/>
</dbReference>
<dbReference type="InterPro" id="IPR010035">
    <property type="entry name" value="Thi_S"/>
</dbReference>
<dbReference type="Pfam" id="PF02597">
    <property type="entry name" value="ThiS"/>
    <property type="match status" value="1"/>
</dbReference>
<dbReference type="InterPro" id="IPR012675">
    <property type="entry name" value="Beta-grasp_dom_sf"/>
</dbReference>
<organism evidence="1 2">
    <name type="scientific">Alloalcanivorax venustensis ISO4</name>
    <dbReference type="NCBI Taxonomy" id="1177184"/>
    <lineage>
        <taxon>Bacteria</taxon>
        <taxon>Pseudomonadati</taxon>
        <taxon>Pseudomonadota</taxon>
        <taxon>Gammaproteobacteria</taxon>
        <taxon>Oceanospirillales</taxon>
        <taxon>Alcanivoracaceae</taxon>
        <taxon>Alloalcanivorax</taxon>
    </lineage>
</organism>
<sequence>MNLTVNGAPHTFNGTTVTDLVAELNLTGRRLAVEVNREIVPKSEHDTHTLREGDTVEVVHAIGGG</sequence>
<gene>
    <name evidence="1" type="ORF">ISO4_03149</name>
</gene>
<accession>A0ABS0ALQ6</accession>
<dbReference type="NCBIfam" id="TIGR01683">
    <property type="entry name" value="thiS"/>
    <property type="match status" value="1"/>
</dbReference>
<dbReference type="SUPFAM" id="SSF54285">
    <property type="entry name" value="MoaD/ThiS"/>
    <property type="match status" value="1"/>
</dbReference>
<protein>
    <submittedName>
        <fullName evidence="1">Thiamine biosynthesis protein ThiS</fullName>
    </submittedName>
</protein>
<dbReference type="InterPro" id="IPR003749">
    <property type="entry name" value="ThiS/MoaD-like"/>
</dbReference>
<proteinExistence type="predicted"/>
<dbReference type="EMBL" id="ARXR01000051">
    <property type="protein sequence ID" value="MBF5054547.1"/>
    <property type="molecule type" value="Genomic_DNA"/>
</dbReference>
<dbReference type="RefSeq" id="WP_194856872.1">
    <property type="nucleotide sequence ID" value="NZ_ARXR01000051.1"/>
</dbReference>
<evidence type="ECO:0000313" key="2">
    <source>
        <dbReference type="Proteomes" id="UP000644441"/>
    </source>
</evidence>
<dbReference type="PANTHER" id="PTHR34472">
    <property type="entry name" value="SULFUR CARRIER PROTEIN THIS"/>
    <property type="match status" value="1"/>
</dbReference>
<evidence type="ECO:0000313" key="1">
    <source>
        <dbReference type="EMBL" id="MBF5054547.1"/>
    </source>
</evidence>
<comment type="caution">
    <text evidence="1">The sequence shown here is derived from an EMBL/GenBank/DDBJ whole genome shotgun (WGS) entry which is preliminary data.</text>
</comment>
<reference evidence="1 2" key="1">
    <citation type="submission" date="2012-09" db="EMBL/GenBank/DDBJ databases">
        <title>Genome Sequence of alkane-degrading Bacterium Alcanivorax venustensis ISO4.</title>
        <authorList>
            <person name="Lai Q."/>
            <person name="Shao Z."/>
        </authorList>
    </citation>
    <scope>NUCLEOTIDE SEQUENCE [LARGE SCALE GENOMIC DNA]</scope>
    <source>
        <strain evidence="1 2">ISO4</strain>
    </source>
</reference>
<keyword evidence="2" id="KW-1185">Reference proteome</keyword>
<dbReference type="Proteomes" id="UP000644441">
    <property type="component" value="Unassembled WGS sequence"/>
</dbReference>
<name>A0ABS0ALQ6_9GAMM</name>
<dbReference type="Gene3D" id="3.10.20.30">
    <property type="match status" value="1"/>
</dbReference>
<dbReference type="InterPro" id="IPR016155">
    <property type="entry name" value="Mopterin_synth/thiamin_S_b"/>
</dbReference>
<dbReference type="CDD" id="cd00565">
    <property type="entry name" value="Ubl_ThiS"/>
    <property type="match status" value="1"/>
</dbReference>